<dbReference type="OrthoDB" id="416786at2759"/>
<name>A0A397G9Y4_ASPTH</name>
<dbReference type="Gene3D" id="3.30.559.10">
    <property type="entry name" value="Chloramphenicol acetyltransferase-like domain"/>
    <property type="match status" value="1"/>
</dbReference>
<dbReference type="Pfam" id="PF00550">
    <property type="entry name" value="PP-binding"/>
    <property type="match status" value="1"/>
</dbReference>
<dbReference type="GeneID" id="38125524"/>
<dbReference type="InterPro" id="IPR009081">
    <property type="entry name" value="PP-bd_ACP"/>
</dbReference>
<dbReference type="PROSITE" id="PS00012">
    <property type="entry name" value="PHOSPHOPANTETHEINE"/>
    <property type="match status" value="1"/>
</dbReference>
<dbReference type="InterPro" id="IPR045851">
    <property type="entry name" value="AMP-bd_C_sf"/>
</dbReference>
<dbReference type="InterPro" id="IPR023213">
    <property type="entry name" value="CAT-like_dom_sf"/>
</dbReference>
<evidence type="ECO:0000256" key="3">
    <source>
        <dbReference type="ARBA" id="ARBA00022598"/>
    </source>
</evidence>
<evidence type="ECO:0000313" key="7">
    <source>
        <dbReference type="EMBL" id="RHZ46418.1"/>
    </source>
</evidence>
<dbReference type="PROSITE" id="PS50075">
    <property type="entry name" value="CARRIER"/>
    <property type="match status" value="1"/>
</dbReference>
<evidence type="ECO:0000259" key="6">
    <source>
        <dbReference type="PROSITE" id="PS50075"/>
    </source>
</evidence>
<dbReference type="InterPro" id="IPR010071">
    <property type="entry name" value="AA_adenyl_dom"/>
</dbReference>
<dbReference type="InterPro" id="IPR042099">
    <property type="entry name" value="ANL_N_sf"/>
</dbReference>
<dbReference type="InterPro" id="IPR000873">
    <property type="entry name" value="AMP-dep_synth/lig_dom"/>
</dbReference>
<dbReference type="GO" id="GO:0031177">
    <property type="term" value="F:phosphopantetheine binding"/>
    <property type="evidence" value="ECO:0007669"/>
    <property type="project" value="TreeGrafter"/>
</dbReference>
<evidence type="ECO:0000313" key="8">
    <source>
        <dbReference type="Proteomes" id="UP000215305"/>
    </source>
</evidence>
<dbReference type="Gene3D" id="1.10.1200.10">
    <property type="entry name" value="ACP-like"/>
    <property type="match status" value="1"/>
</dbReference>
<dbReference type="STRING" id="41047.A0A397G9Y4"/>
<comment type="similarity">
    <text evidence="5">Belongs to the NRP synthetase family.</text>
</comment>
<keyword evidence="4" id="KW-0677">Repeat</keyword>
<protein>
    <recommendedName>
        <fullName evidence="6">Carrier domain-containing protein</fullName>
    </recommendedName>
</protein>
<dbReference type="InterPro" id="IPR036736">
    <property type="entry name" value="ACP-like_sf"/>
</dbReference>
<keyword evidence="1" id="KW-0596">Phosphopantetheine</keyword>
<dbReference type="Pfam" id="PF00501">
    <property type="entry name" value="AMP-binding"/>
    <property type="match status" value="1"/>
</dbReference>
<dbReference type="GO" id="GO:0044550">
    <property type="term" value="P:secondary metabolite biosynthetic process"/>
    <property type="evidence" value="ECO:0007669"/>
    <property type="project" value="TreeGrafter"/>
</dbReference>
<organism evidence="7 8">
    <name type="scientific">Aspergillus thermomutatus</name>
    <name type="common">Neosartorya pseudofischeri</name>
    <dbReference type="NCBI Taxonomy" id="41047"/>
    <lineage>
        <taxon>Eukaryota</taxon>
        <taxon>Fungi</taxon>
        <taxon>Dikarya</taxon>
        <taxon>Ascomycota</taxon>
        <taxon>Pezizomycotina</taxon>
        <taxon>Eurotiomycetes</taxon>
        <taxon>Eurotiomycetidae</taxon>
        <taxon>Eurotiales</taxon>
        <taxon>Aspergillaceae</taxon>
        <taxon>Aspergillus</taxon>
        <taxon>Aspergillus subgen. Fumigati</taxon>
    </lineage>
</organism>
<dbReference type="NCBIfam" id="TIGR01733">
    <property type="entry name" value="AA-adenyl-dom"/>
    <property type="match status" value="1"/>
</dbReference>
<dbReference type="FunFam" id="3.40.50.12780:FF:000014">
    <property type="entry name" value="Nonribosomal peptide synthetase 1"/>
    <property type="match status" value="1"/>
</dbReference>
<dbReference type="VEuPathDB" id="FungiDB:CDV56_103550"/>
<dbReference type="FunFam" id="3.40.50.980:FF:000001">
    <property type="entry name" value="Non-ribosomal peptide synthetase"/>
    <property type="match status" value="1"/>
</dbReference>
<dbReference type="SUPFAM" id="SSF47336">
    <property type="entry name" value="ACP-like"/>
    <property type="match status" value="1"/>
</dbReference>
<sequence>MPGVEAIALPEGWQRSTPSDQQMSNWNKTPIASVNLCIHELILQRCQQHPEKIAVSAWDGEFTYEQLDRHSAALAHLLHEYAIGPETFIPICFEKSRWTVVAILGILRAGAAFVLLDPSYPVQRLGEIFREVAAPLLVATISCAKAASELSSKVIIIDGDSWIPSGEGIEPPLGHRSPVKPSNAAYAVFTSGTTGKPKGVVIEHAAFATMAIAQIELIPFTTQTRLLQFSSYAFDVSISDQLLSLMAGACICVPSEIDRQENLRGFINQHQVNCAFVTSSVARLLSPDAVPSLQLLGLGGEKVARSDIETWSPYVRLLGEYGPAECSVTCAVNLDLARSIDAPGNIGFPLAARFWVIDPENAEVLMPVGSPGELAIEGPTLARGYLNDPDRTAAAFVSPDWLSSLRRGERSRVYRTGDLVQYERDGSLIFLGRKDAQVKINGQRVELEDIEHHLRKCFPGALDIIAEVVFFGAGESSRLVAFVKETIEGEENQSHISDNTLLRPPTKNFQNRIVESEAALLRQLPRYMVPSLFFPVDHIPITTSGKANRRALQEMVMQLPSERLAAYRGDEDGFSPPRNVMEETLRRLWTKTLRTSFSTVGRHSNWWRLGGDSLRAIRLVGELQMEGLFITVREIFQHPVLADMAAVIKRETASSSAVTNPGPFELLGKDETTRMRRMLALSNDCGLTFDEIEDIYPCSGPQALIVQMCLQNMGNFTLLFEGELHPDLDRGRFISAWHKVVQANPMLRTRLVPMGSSSTDGDFLQVVLKQASVPVESLDSRNGDYDGTFDIWGFNHPLIRLATLQDRFLVMIHHVAYDLFSFAQLFALLREAYEGRDLPYRPYSPFVRWERRSSPDTVQFWKKTFAGFQSKKLFPHVLPSANYTPTINSQLDARFPITIEASDHGTLASKLYLALAIAISHEIDDSDIVFGGSFIRRGAPVSGIMEMMGPTTCILPVRIQLDREETLLNAQQKVANQLMEMSDFEDIDTVRIGRLSPDATAACRLRTTVVIMQGEMLQSTSYFFARTWQHKNMGFPTALLLMCSVSSGSAVVQAMYDQNMLKPARMQQLLNQLAQAVQFIDEEPHIKVMNVVSTQHKVESFESINL</sequence>
<dbReference type="GO" id="GO:0043041">
    <property type="term" value="P:amino acid activation for nonribosomal peptide biosynthetic process"/>
    <property type="evidence" value="ECO:0007669"/>
    <property type="project" value="TreeGrafter"/>
</dbReference>
<dbReference type="RefSeq" id="XP_026611142.1">
    <property type="nucleotide sequence ID" value="XM_026757169.1"/>
</dbReference>
<dbReference type="Gene3D" id="3.30.559.30">
    <property type="entry name" value="Nonribosomal peptide synthetase, condensation domain"/>
    <property type="match status" value="1"/>
</dbReference>
<evidence type="ECO:0000256" key="5">
    <source>
        <dbReference type="ARBA" id="ARBA00029454"/>
    </source>
</evidence>
<evidence type="ECO:0000256" key="1">
    <source>
        <dbReference type="ARBA" id="ARBA00022450"/>
    </source>
</evidence>
<evidence type="ECO:0000256" key="4">
    <source>
        <dbReference type="ARBA" id="ARBA00022737"/>
    </source>
</evidence>
<evidence type="ECO:0000256" key="2">
    <source>
        <dbReference type="ARBA" id="ARBA00022553"/>
    </source>
</evidence>
<dbReference type="SUPFAM" id="SSF56801">
    <property type="entry name" value="Acetyl-CoA synthetase-like"/>
    <property type="match status" value="1"/>
</dbReference>
<dbReference type="Gene3D" id="3.40.50.12780">
    <property type="entry name" value="N-terminal domain of ligase-like"/>
    <property type="match status" value="1"/>
</dbReference>
<reference evidence="7" key="1">
    <citation type="submission" date="2018-08" db="EMBL/GenBank/DDBJ databases">
        <title>Draft genome sequence of azole-resistant Aspergillus thermomutatus (Neosartorya pseudofischeri) strain HMR AF 39, isolated from a human nasal aspirate.</title>
        <authorList>
            <person name="Parent-Michaud M."/>
            <person name="Dufresne P.J."/>
            <person name="Fournier E."/>
            <person name="Martineau C."/>
            <person name="Moreira S."/>
            <person name="Perkins V."/>
            <person name="De Repentigny L."/>
            <person name="Dufresne S.F."/>
        </authorList>
    </citation>
    <scope>NUCLEOTIDE SEQUENCE [LARGE SCALE GENOMIC DNA]</scope>
    <source>
        <strain evidence="7">HMR AF 39</strain>
    </source>
</reference>
<dbReference type="InterPro" id="IPR001242">
    <property type="entry name" value="Condensation_dom"/>
</dbReference>
<dbReference type="InterPro" id="IPR006162">
    <property type="entry name" value="Ppantetheine_attach_site"/>
</dbReference>
<dbReference type="EMBL" id="NKHU02000251">
    <property type="protein sequence ID" value="RHZ46418.1"/>
    <property type="molecule type" value="Genomic_DNA"/>
</dbReference>
<gene>
    <name evidence="7" type="ORF">CDV56_103550</name>
</gene>
<comment type="caution">
    <text evidence="7">The sequence shown here is derived from an EMBL/GenBank/DDBJ whole genome shotgun (WGS) entry which is preliminary data.</text>
</comment>
<accession>A0A397G9Y4</accession>
<dbReference type="SUPFAM" id="SSF52777">
    <property type="entry name" value="CoA-dependent acyltransferases"/>
    <property type="match status" value="2"/>
</dbReference>
<dbReference type="Proteomes" id="UP000215305">
    <property type="component" value="Unassembled WGS sequence"/>
</dbReference>
<dbReference type="CDD" id="cd05918">
    <property type="entry name" value="A_NRPS_SidN3_like"/>
    <property type="match status" value="1"/>
</dbReference>
<dbReference type="PANTHER" id="PTHR45527:SF16">
    <property type="entry name" value="NONRIBOSOMAL PEPTIDE SYNTHASE ATNA-RELATED"/>
    <property type="match status" value="1"/>
</dbReference>
<dbReference type="Pfam" id="PF00668">
    <property type="entry name" value="Condensation"/>
    <property type="match status" value="1"/>
</dbReference>
<keyword evidence="8" id="KW-1185">Reference proteome</keyword>
<dbReference type="PANTHER" id="PTHR45527">
    <property type="entry name" value="NONRIBOSOMAL PEPTIDE SYNTHETASE"/>
    <property type="match status" value="1"/>
</dbReference>
<dbReference type="FunFam" id="3.30.300.30:FF:000015">
    <property type="entry name" value="Nonribosomal peptide synthase SidD"/>
    <property type="match status" value="1"/>
</dbReference>
<keyword evidence="2" id="KW-0597">Phosphoprotein</keyword>
<keyword evidence="3" id="KW-0436">Ligase</keyword>
<dbReference type="Gene3D" id="3.30.300.30">
    <property type="match status" value="1"/>
</dbReference>
<dbReference type="FunFam" id="1.10.1200.10:FF:000005">
    <property type="entry name" value="Nonribosomal peptide synthetase 1"/>
    <property type="match status" value="1"/>
</dbReference>
<dbReference type="GO" id="GO:0005737">
    <property type="term" value="C:cytoplasm"/>
    <property type="evidence" value="ECO:0007669"/>
    <property type="project" value="TreeGrafter"/>
</dbReference>
<dbReference type="GO" id="GO:0016874">
    <property type="term" value="F:ligase activity"/>
    <property type="evidence" value="ECO:0007669"/>
    <property type="project" value="UniProtKB-KW"/>
</dbReference>
<feature type="domain" description="Carrier" evidence="6">
    <location>
        <begin position="576"/>
        <end position="652"/>
    </location>
</feature>
<proteinExistence type="inferred from homology"/>
<dbReference type="AlphaFoldDB" id="A0A397G9Y4"/>